<organism evidence="1 2">
    <name type="scientific">Amycolatopsis coloradensis</name>
    <dbReference type="NCBI Taxonomy" id="76021"/>
    <lineage>
        <taxon>Bacteria</taxon>
        <taxon>Bacillati</taxon>
        <taxon>Actinomycetota</taxon>
        <taxon>Actinomycetes</taxon>
        <taxon>Pseudonocardiales</taxon>
        <taxon>Pseudonocardiaceae</taxon>
        <taxon>Amycolatopsis</taxon>
    </lineage>
</organism>
<sequence length="106" mass="11665">MVSRSGQQRINELLRRVQGTIIDRTTAVTVARQQDGLKRCRDARPVLAREGIVVLGHQNESPKVARALQLEVPKKGTFVSARLVGDDHYAVAPPGESTEPAPPIRY</sequence>
<proteinExistence type="predicted"/>
<keyword evidence="1" id="KW-0255">Endonuclease</keyword>
<keyword evidence="1" id="KW-0540">Nuclease</keyword>
<evidence type="ECO:0000313" key="1">
    <source>
        <dbReference type="EMBL" id="WYW16258.1"/>
    </source>
</evidence>
<keyword evidence="2" id="KW-1185">Reference proteome</keyword>
<dbReference type="Proteomes" id="UP001456344">
    <property type="component" value="Chromosome"/>
</dbReference>
<dbReference type="EMBL" id="CP150484">
    <property type="protein sequence ID" value="WYW16258.1"/>
    <property type="molecule type" value="Genomic_DNA"/>
</dbReference>
<name>A0ACD5BA58_9PSEU</name>
<accession>A0ACD5BA58</accession>
<keyword evidence="1" id="KW-0378">Hydrolase</keyword>
<protein>
    <submittedName>
        <fullName evidence="1">NaeI family type II restriction endonuclease</fullName>
    </submittedName>
</protein>
<gene>
    <name evidence="1" type="ORF">LCL61_11925</name>
</gene>
<reference evidence="1" key="1">
    <citation type="submission" date="2023-10" db="EMBL/GenBank/DDBJ databases">
        <title>Whole genome sequencing of actinobacterial strain Amycolatopsis sp. (BCA-696) identifies the underlying plant growth-promoting genes.</title>
        <authorList>
            <person name="Gandham P."/>
            <person name="Vadla N."/>
            <person name="Saji A."/>
            <person name="Srinivas V."/>
            <person name="Ruperao P."/>
            <person name="Selvanayagam S."/>
            <person name="Saxena R.K."/>
            <person name="Rathore A."/>
            <person name="Gopalakrishnan S."/>
            <person name="Thakur V."/>
        </authorList>
    </citation>
    <scope>NUCLEOTIDE SEQUENCE</scope>
    <source>
        <strain evidence="1">BCA-696</strain>
    </source>
</reference>
<evidence type="ECO:0000313" key="2">
    <source>
        <dbReference type="Proteomes" id="UP001456344"/>
    </source>
</evidence>